<evidence type="ECO:0000313" key="2">
    <source>
        <dbReference type="EMBL" id="CCA76854.1"/>
    </source>
</evidence>
<dbReference type="InParanoid" id="G4TZW1"/>
<dbReference type="AlphaFoldDB" id="G4TZW1"/>
<keyword evidence="3" id="KW-1185">Reference proteome</keyword>
<evidence type="ECO:0000256" key="1">
    <source>
        <dbReference type="SAM" id="MobiDB-lite"/>
    </source>
</evidence>
<dbReference type="EMBL" id="CAFZ01001059">
    <property type="protein sequence ID" value="CCA76854.1"/>
    <property type="molecule type" value="Genomic_DNA"/>
</dbReference>
<name>G4TZW1_SERID</name>
<comment type="caution">
    <text evidence="2">The sequence shown here is derived from an EMBL/GenBank/DDBJ whole genome shotgun (WGS) entry which is preliminary data.</text>
</comment>
<dbReference type="Proteomes" id="UP000007148">
    <property type="component" value="Unassembled WGS sequence"/>
</dbReference>
<proteinExistence type="predicted"/>
<accession>G4TZW1</accession>
<gene>
    <name evidence="2" type="ORF">PIIN_10839</name>
</gene>
<evidence type="ECO:0000313" key="3">
    <source>
        <dbReference type="Proteomes" id="UP000007148"/>
    </source>
</evidence>
<reference evidence="2 3" key="1">
    <citation type="journal article" date="2011" name="PLoS Pathog.">
        <title>Endophytic Life Strategies Decoded by Genome and Transcriptome Analyses of the Mutualistic Root Symbiont Piriformospora indica.</title>
        <authorList>
            <person name="Zuccaro A."/>
            <person name="Lahrmann U."/>
            <person name="Guldener U."/>
            <person name="Langen G."/>
            <person name="Pfiffi S."/>
            <person name="Biedenkopf D."/>
            <person name="Wong P."/>
            <person name="Samans B."/>
            <person name="Grimm C."/>
            <person name="Basiewicz M."/>
            <person name="Murat C."/>
            <person name="Martin F."/>
            <person name="Kogel K.H."/>
        </authorList>
    </citation>
    <scope>NUCLEOTIDE SEQUENCE [LARGE SCALE GENOMIC DNA]</scope>
    <source>
        <strain evidence="2 3">DSM 11827</strain>
    </source>
</reference>
<feature type="non-terminal residue" evidence="2">
    <location>
        <position position="1"/>
    </location>
</feature>
<protein>
    <submittedName>
        <fullName evidence="2">Uncharacterized protein</fullName>
    </submittedName>
</protein>
<organism evidence="2 3">
    <name type="scientific">Serendipita indica (strain DSM 11827)</name>
    <name type="common">Root endophyte fungus</name>
    <name type="synonym">Piriformospora indica</name>
    <dbReference type="NCBI Taxonomy" id="1109443"/>
    <lineage>
        <taxon>Eukaryota</taxon>
        <taxon>Fungi</taxon>
        <taxon>Dikarya</taxon>
        <taxon>Basidiomycota</taxon>
        <taxon>Agaricomycotina</taxon>
        <taxon>Agaricomycetes</taxon>
        <taxon>Sebacinales</taxon>
        <taxon>Serendipitaceae</taxon>
        <taxon>Serendipita</taxon>
    </lineage>
</organism>
<sequence length="39" mass="4108">PSLSSSSSGEASIQCPSDVFPGPNPLVDMICLRWQCGIQ</sequence>
<dbReference type="HOGENOM" id="CLU_3322459_0_0_1"/>
<feature type="region of interest" description="Disordered" evidence="1">
    <location>
        <begin position="1"/>
        <end position="23"/>
    </location>
</feature>